<evidence type="ECO:0000313" key="9">
    <source>
        <dbReference type="Proteomes" id="UP000228531"/>
    </source>
</evidence>
<evidence type="ECO:0000259" key="6">
    <source>
        <dbReference type="Pfam" id="PF25917"/>
    </source>
</evidence>
<protein>
    <submittedName>
        <fullName evidence="8">HlyD family secretion protein</fullName>
    </submittedName>
</protein>
<dbReference type="PANTHER" id="PTHR32347">
    <property type="entry name" value="EFFLUX SYSTEM COMPONENT YKNX-RELATED"/>
    <property type="match status" value="1"/>
</dbReference>
<evidence type="ECO:0000256" key="4">
    <source>
        <dbReference type="SAM" id="Coils"/>
    </source>
</evidence>
<feature type="transmembrane region" description="Helical" evidence="5">
    <location>
        <begin position="58"/>
        <end position="79"/>
    </location>
</feature>
<dbReference type="InterPro" id="IPR058792">
    <property type="entry name" value="Beta-barrel_RND_2"/>
</dbReference>
<dbReference type="Proteomes" id="UP000228531">
    <property type="component" value="Unassembled WGS sequence"/>
</dbReference>
<comment type="similarity">
    <text evidence="2">Belongs to the membrane fusion protein (MFP) (TC 8.A.1) family.</text>
</comment>
<dbReference type="AlphaFoldDB" id="A0A2M8W4V8"/>
<keyword evidence="5" id="KW-1133">Transmembrane helix</keyword>
<dbReference type="GO" id="GO:0022857">
    <property type="term" value="F:transmembrane transporter activity"/>
    <property type="evidence" value="ECO:0007669"/>
    <property type="project" value="InterPro"/>
</dbReference>
<keyword evidence="5" id="KW-0812">Transmembrane</keyword>
<feature type="coiled-coil region" evidence="4">
    <location>
        <begin position="148"/>
        <end position="182"/>
    </location>
</feature>
<dbReference type="InterPro" id="IPR058625">
    <property type="entry name" value="MdtA-like_BSH"/>
</dbReference>
<feature type="domain" description="Multidrug resistance protein MdtA-like barrel-sandwich hybrid" evidence="6">
    <location>
        <begin position="116"/>
        <end position="268"/>
    </location>
</feature>
<feature type="domain" description="CusB-like beta-barrel" evidence="7">
    <location>
        <begin position="280"/>
        <end position="353"/>
    </location>
</feature>
<keyword evidence="9" id="KW-1185">Reference proteome</keyword>
<name>A0A2M8W4V8_9RHOB</name>
<dbReference type="InterPro" id="IPR050465">
    <property type="entry name" value="UPF0194_transport"/>
</dbReference>
<organism evidence="8 9">
    <name type="scientific">Yoonia maricola</name>
    <dbReference type="NCBI Taxonomy" id="420999"/>
    <lineage>
        <taxon>Bacteria</taxon>
        <taxon>Pseudomonadati</taxon>
        <taxon>Pseudomonadota</taxon>
        <taxon>Alphaproteobacteria</taxon>
        <taxon>Rhodobacterales</taxon>
        <taxon>Paracoccaceae</taxon>
        <taxon>Yoonia</taxon>
    </lineage>
</organism>
<dbReference type="NCBIfam" id="TIGR01730">
    <property type="entry name" value="RND_mfp"/>
    <property type="match status" value="1"/>
</dbReference>
<sequence length="455" mass="48805">MQKWASRPDRILDVFWNAMDDATNNIAKLIKATAGQTIMTNESDELAKTLGLGSKKRWPWRLLAVVAIVAVGLAVWVFVPIGTSADRSVYVTETVGRGDIQVSVSATGTIEPTDLVEVSSELSGTITQVHVDYNDTVEVGSHLADLDTSRLEAQLALQNASLASAEAQIAIAEVTLRETRTEYERGLEMQQRGIESEQAFAAQEAAFDRARADLSSARAARDLAQANVDLVQIDLSKSCICSPIDGVVLDRAADEGQIVAASLEAPILFTIAGDLTRMELQIDIDESDIGRVEVGQPVIFTVEAYGDREFPAEMSALRFASENDDGIVTYKGILSLDNSEMVLLPGMTATADIIVASQTDVLVVSNSALRYTPPQELEESESSGSGLLGLVLPSRPSETGATRLSAESASVWVLRDGIAVEVPVQTGETDGYITEILSGDLTEGDQVIEDRIDAE</sequence>
<dbReference type="Pfam" id="PF25917">
    <property type="entry name" value="BSH_RND"/>
    <property type="match status" value="1"/>
</dbReference>
<evidence type="ECO:0000256" key="3">
    <source>
        <dbReference type="ARBA" id="ARBA00023054"/>
    </source>
</evidence>
<dbReference type="Gene3D" id="2.40.50.100">
    <property type="match status" value="1"/>
</dbReference>
<dbReference type="EMBL" id="PGTY01000002">
    <property type="protein sequence ID" value="PJI85950.1"/>
    <property type="molecule type" value="Genomic_DNA"/>
</dbReference>
<evidence type="ECO:0000256" key="1">
    <source>
        <dbReference type="ARBA" id="ARBA00004196"/>
    </source>
</evidence>
<dbReference type="Gene3D" id="2.40.30.170">
    <property type="match status" value="1"/>
</dbReference>
<dbReference type="GO" id="GO:0016020">
    <property type="term" value="C:membrane"/>
    <property type="evidence" value="ECO:0007669"/>
    <property type="project" value="InterPro"/>
</dbReference>
<keyword evidence="5" id="KW-0472">Membrane</keyword>
<comment type="caution">
    <text evidence="8">The sequence shown here is derived from an EMBL/GenBank/DDBJ whole genome shotgun (WGS) entry which is preliminary data.</text>
</comment>
<comment type="subcellular location">
    <subcellularLocation>
        <location evidence="1">Cell envelope</location>
    </subcellularLocation>
</comment>
<evidence type="ECO:0000256" key="5">
    <source>
        <dbReference type="SAM" id="Phobius"/>
    </source>
</evidence>
<evidence type="ECO:0000256" key="2">
    <source>
        <dbReference type="ARBA" id="ARBA00009477"/>
    </source>
</evidence>
<dbReference type="SUPFAM" id="SSF111369">
    <property type="entry name" value="HlyD-like secretion proteins"/>
    <property type="match status" value="1"/>
</dbReference>
<proteinExistence type="inferred from homology"/>
<reference evidence="8 9" key="1">
    <citation type="submission" date="2017-11" db="EMBL/GenBank/DDBJ databases">
        <title>Genomic Encyclopedia of Archaeal and Bacterial Type Strains, Phase II (KMG-II): From Individual Species to Whole Genera.</title>
        <authorList>
            <person name="Goeker M."/>
        </authorList>
    </citation>
    <scope>NUCLEOTIDE SEQUENCE [LARGE SCALE GENOMIC DNA]</scope>
    <source>
        <strain evidence="8 9">DSM 29128</strain>
    </source>
</reference>
<keyword evidence="3 4" id="KW-0175">Coiled coil</keyword>
<dbReference type="Gene3D" id="1.10.287.470">
    <property type="entry name" value="Helix hairpin bin"/>
    <property type="match status" value="1"/>
</dbReference>
<dbReference type="Pfam" id="PF25954">
    <property type="entry name" value="Beta-barrel_RND_2"/>
    <property type="match status" value="1"/>
</dbReference>
<dbReference type="PANTHER" id="PTHR32347:SF14">
    <property type="entry name" value="EFFLUX SYSTEM COMPONENT YKNX-RELATED"/>
    <property type="match status" value="1"/>
</dbReference>
<accession>A0A2M8W4V8</accession>
<gene>
    <name evidence="8" type="ORF">BC777_2300</name>
</gene>
<dbReference type="InterPro" id="IPR006143">
    <property type="entry name" value="RND_pump_MFP"/>
</dbReference>
<evidence type="ECO:0000313" key="8">
    <source>
        <dbReference type="EMBL" id="PJI85950.1"/>
    </source>
</evidence>
<dbReference type="GO" id="GO:0030313">
    <property type="term" value="C:cell envelope"/>
    <property type="evidence" value="ECO:0007669"/>
    <property type="project" value="UniProtKB-SubCell"/>
</dbReference>
<evidence type="ECO:0000259" key="7">
    <source>
        <dbReference type="Pfam" id="PF25954"/>
    </source>
</evidence>